<feature type="region of interest" description="Disordered" evidence="1">
    <location>
        <begin position="93"/>
        <end position="167"/>
    </location>
</feature>
<accession>A0A918PIU2</accession>
<keyword evidence="3" id="KW-1185">Reference proteome</keyword>
<sequence>MAARHPEQFTVVGNHLAQHPEMSLTAIGLATHIQSLPEGTPVGIKALAAKFPEGETRIAAALRELETYGYLARTRERMPSGQIVTRTISYNQPRLNPAFTGTPVPAAPRSETAPEPEEPEPAAPTHSVTPTATTPTATPTAETPTPSAPDRTERTTPTGHLPLLPAPAADSFHHSAAIALLARLRLDDPRLLLSERDIHRLAPAVNAWLERGVDSADVRRTLSASLPVEPLRHPTAFLAHRLTALLPPPLPAAAPRSSDLPNLPNLPDLPRPSRPAPFQTCDGRERAFRSTEPGHCRDCAPRFAAA</sequence>
<dbReference type="GO" id="GO:0003677">
    <property type="term" value="F:DNA binding"/>
    <property type="evidence" value="ECO:0007669"/>
    <property type="project" value="UniProtKB-KW"/>
</dbReference>
<evidence type="ECO:0000313" key="3">
    <source>
        <dbReference type="Proteomes" id="UP000622166"/>
    </source>
</evidence>
<evidence type="ECO:0000313" key="2">
    <source>
        <dbReference type="EMBL" id="GGZ10433.1"/>
    </source>
</evidence>
<dbReference type="AlphaFoldDB" id="A0A918PIU2"/>
<feature type="region of interest" description="Disordered" evidence="1">
    <location>
        <begin position="253"/>
        <end position="294"/>
    </location>
</feature>
<keyword evidence="2" id="KW-0238">DNA-binding</keyword>
<dbReference type="Proteomes" id="UP000622166">
    <property type="component" value="Unassembled WGS sequence"/>
</dbReference>
<organism evidence="2 3">
    <name type="scientific">Streptomyces poonensis</name>
    <dbReference type="NCBI Taxonomy" id="68255"/>
    <lineage>
        <taxon>Bacteria</taxon>
        <taxon>Bacillati</taxon>
        <taxon>Actinomycetota</taxon>
        <taxon>Actinomycetes</taxon>
        <taxon>Kitasatosporales</taxon>
        <taxon>Streptomycetaceae</taxon>
        <taxon>Streptomyces</taxon>
    </lineage>
</organism>
<dbReference type="RefSeq" id="WP_229858955.1">
    <property type="nucleotide sequence ID" value="NZ_BMVW01000005.1"/>
</dbReference>
<feature type="compositionally biased region" description="Low complexity" evidence="1">
    <location>
        <begin position="253"/>
        <end position="266"/>
    </location>
</feature>
<name>A0A918PIU2_9ACTN</name>
<feature type="compositionally biased region" description="Basic and acidic residues" evidence="1">
    <location>
        <begin position="282"/>
        <end position="294"/>
    </location>
</feature>
<reference evidence="2" key="2">
    <citation type="submission" date="2020-09" db="EMBL/GenBank/DDBJ databases">
        <authorList>
            <person name="Sun Q."/>
            <person name="Ohkuma M."/>
        </authorList>
    </citation>
    <scope>NUCLEOTIDE SEQUENCE</scope>
    <source>
        <strain evidence="2">JCM 4815</strain>
    </source>
</reference>
<protein>
    <submittedName>
        <fullName evidence="2">DNA-binding protein</fullName>
    </submittedName>
</protein>
<proteinExistence type="predicted"/>
<gene>
    <name evidence="2" type="ORF">GCM10010365_32090</name>
</gene>
<comment type="caution">
    <text evidence="2">The sequence shown here is derived from an EMBL/GenBank/DDBJ whole genome shotgun (WGS) entry which is preliminary data.</text>
</comment>
<evidence type="ECO:0000256" key="1">
    <source>
        <dbReference type="SAM" id="MobiDB-lite"/>
    </source>
</evidence>
<reference evidence="2" key="1">
    <citation type="journal article" date="2014" name="Int. J. Syst. Evol. Microbiol.">
        <title>Complete genome sequence of Corynebacterium casei LMG S-19264T (=DSM 44701T), isolated from a smear-ripened cheese.</title>
        <authorList>
            <consortium name="US DOE Joint Genome Institute (JGI-PGF)"/>
            <person name="Walter F."/>
            <person name="Albersmeier A."/>
            <person name="Kalinowski J."/>
            <person name="Ruckert C."/>
        </authorList>
    </citation>
    <scope>NUCLEOTIDE SEQUENCE</scope>
    <source>
        <strain evidence="2">JCM 4815</strain>
    </source>
</reference>
<feature type="compositionally biased region" description="Low complexity" evidence="1">
    <location>
        <begin position="123"/>
        <end position="149"/>
    </location>
</feature>
<dbReference type="EMBL" id="BMVW01000005">
    <property type="protein sequence ID" value="GGZ10433.1"/>
    <property type="molecule type" value="Genomic_DNA"/>
</dbReference>